<evidence type="ECO:0000313" key="4">
    <source>
        <dbReference type="Proteomes" id="UP000006034"/>
    </source>
</evidence>
<dbReference type="OrthoDB" id="7469703at2"/>
<name>E5Y6Z8_BILW3</name>
<keyword evidence="4" id="KW-1185">Reference proteome</keyword>
<accession>E5Y6Z8</accession>
<reference evidence="3 4" key="2">
    <citation type="submission" date="2013-04" db="EMBL/GenBank/DDBJ databases">
        <title>The Genome Sequence of Bilophila wadsworthia 3_1_6.</title>
        <authorList>
            <consortium name="The Broad Institute Genomics Platform"/>
            <person name="Earl A."/>
            <person name="Ward D."/>
            <person name="Feldgarden M."/>
            <person name="Gevers D."/>
            <person name="Sibley C."/>
            <person name="Strauss J."/>
            <person name="Allen-Vercoe E."/>
            <person name="Walker B."/>
            <person name="Young S."/>
            <person name="Zeng Q."/>
            <person name="Gargeya S."/>
            <person name="Fitzgerald M."/>
            <person name="Haas B."/>
            <person name="Abouelleil A."/>
            <person name="Allen A.W."/>
            <person name="Alvarado L."/>
            <person name="Arachchi H.M."/>
            <person name="Berlin A.M."/>
            <person name="Chapman S.B."/>
            <person name="Gainer-Dewar J."/>
            <person name="Goldberg J."/>
            <person name="Griggs A."/>
            <person name="Gujja S."/>
            <person name="Hansen M."/>
            <person name="Howarth C."/>
            <person name="Imamovic A."/>
            <person name="Ireland A."/>
            <person name="Larimer J."/>
            <person name="McCowan C."/>
            <person name="Murphy C."/>
            <person name="Pearson M."/>
            <person name="Poon T.W."/>
            <person name="Priest M."/>
            <person name="Roberts A."/>
            <person name="Saif S."/>
            <person name="Shea T."/>
            <person name="Sisk P."/>
            <person name="Sykes S."/>
            <person name="Wortman J."/>
            <person name="Nusbaum C."/>
            <person name="Birren B."/>
        </authorList>
    </citation>
    <scope>NUCLEOTIDE SEQUENCE [LARGE SCALE GENOMIC DNA]</scope>
    <source>
        <strain evidence="3 4">3_1_6</strain>
    </source>
</reference>
<proteinExistence type="predicted"/>
<keyword evidence="1" id="KW-0175">Coiled coil</keyword>
<evidence type="ECO:0000313" key="3">
    <source>
        <dbReference type="EMBL" id="EFV44236.2"/>
    </source>
</evidence>
<reference evidence="3 4" key="1">
    <citation type="submission" date="2010-10" db="EMBL/GenBank/DDBJ databases">
        <authorList>
            <consortium name="The Broad Institute Genome Sequencing Platform"/>
            <person name="Ward D."/>
            <person name="Earl A."/>
            <person name="Feldgarden M."/>
            <person name="Young S.K."/>
            <person name="Gargeya S."/>
            <person name="Zeng Q."/>
            <person name="Alvarado L."/>
            <person name="Berlin A."/>
            <person name="Bochicchio J."/>
            <person name="Chapman S.B."/>
            <person name="Chen Z."/>
            <person name="Freedman E."/>
            <person name="Gellesch M."/>
            <person name="Goldberg J."/>
            <person name="Griggs A."/>
            <person name="Gujja S."/>
            <person name="Heilman E."/>
            <person name="Heiman D."/>
            <person name="Howarth C."/>
            <person name="Mehta T."/>
            <person name="Neiman D."/>
            <person name="Pearson M."/>
            <person name="Roberts A."/>
            <person name="Saif S."/>
            <person name="Shea T."/>
            <person name="Shenoy N."/>
            <person name="Sisk P."/>
            <person name="Stolte C."/>
            <person name="Sykes S."/>
            <person name="White J."/>
            <person name="Yandava C."/>
            <person name="Allen-Vercoe E."/>
            <person name="Sibley C."/>
            <person name="Ambrose C.E."/>
            <person name="Strauss J."/>
            <person name="Daigneault M."/>
            <person name="Haas B."/>
            <person name="Nusbaum C."/>
            <person name="Birren B."/>
        </authorList>
    </citation>
    <scope>NUCLEOTIDE SEQUENCE [LARGE SCALE GENOMIC DNA]</scope>
    <source>
        <strain evidence="3 4">3_1_6</strain>
    </source>
</reference>
<dbReference type="NCBIfam" id="NF010452">
    <property type="entry name" value="PRK13879.1"/>
    <property type="match status" value="1"/>
</dbReference>
<dbReference type="HOGENOM" id="CLU_1159677_0_0_7"/>
<evidence type="ECO:0000256" key="2">
    <source>
        <dbReference type="SAM" id="MobiDB-lite"/>
    </source>
</evidence>
<dbReference type="GeneID" id="78084235"/>
<dbReference type="RefSeq" id="WP_016360393.1">
    <property type="nucleotide sequence ID" value="NZ_KE150238.1"/>
</dbReference>
<feature type="compositionally biased region" description="Basic and acidic residues" evidence="2">
    <location>
        <begin position="230"/>
        <end position="256"/>
    </location>
</feature>
<gene>
    <name evidence="3" type="ORF">HMPREF0179_01962</name>
</gene>
<feature type="coiled-coil region" evidence="1">
    <location>
        <begin position="158"/>
        <end position="195"/>
    </location>
</feature>
<protein>
    <submittedName>
        <fullName evidence="3">P-type conjugative transfer protein TrbJ</fullName>
    </submittedName>
</protein>
<dbReference type="NCBIfam" id="TIGR02780">
    <property type="entry name" value="TrbJ_Ti"/>
    <property type="match status" value="1"/>
</dbReference>
<comment type="caution">
    <text evidence="3">The sequence shown here is derived from an EMBL/GenBank/DDBJ whole genome shotgun (WGS) entry which is preliminary data.</text>
</comment>
<dbReference type="Proteomes" id="UP000006034">
    <property type="component" value="Unassembled WGS sequence"/>
</dbReference>
<feature type="region of interest" description="Disordered" evidence="2">
    <location>
        <begin position="228"/>
        <end position="256"/>
    </location>
</feature>
<dbReference type="EMBL" id="ADCP02000001">
    <property type="protein sequence ID" value="EFV44236.2"/>
    <property type="molecule type" value="Genomic_DNA"/>
</dbReference>
<feature type="coiled-coil region" evidence="1">
    <location>
        <begin position="48"/>
        <end position="103"/>
    </location>
</feature>
<dbReference type="InterPro" id="IPR014147">
    <property type="entry name" value="T4SS_TrbJ"/>
</dbReference>
<organism evidence="3 4">
    <name type="scientific">Bilophila wadsworthia (strain 3_1_6)</name>
    <dbReference type="NCBI Taxonomy" id="563192"/>
    <lineage>
        <taxon>Bacteria</taxon>
        <taxon>Pseudomonadati</taxon>
        <taxon>Thermodesulfobacteriota</taxon>
        <taxon>Desulfovibrionia</taxon>
        <taxon>Desulfovibrionales</taxon>
        <taxon>Desulfovibrionaceae</taxon>
        <taxon>Bilophila</taxon>
    </lineage>
</organism>
<evidence type="ECO:0000256" key="1">
    <source>
        <dbReference type="SAM" id="Coils"/>
    </source>
</evidence>
<dbReference type="AlphaFoldDB" id="E5Y6Z8"/>
<dbReference type="eggNOG" id="COG5314">
    <property type="taxonomic scope" value="Bacteria"/>
</dbReference>
<sequence>MWSISSIKKLSVSISLVLFLPFSVRAGGIPVFDAANLQQSAISAVEAVNQTLKQLEEYALQLQQYEDQIKNSLAPAAYVWDQAQRTMNKIVALQDQLDFYMNQAGDVNTYLRKFGSVSSYRASPYFGPGGGTKENRKTLMEAEELGSEAQKHANDNVVKTLENQQQALKKDAATLEQLQAKAQGAQGRMEAIQYASQLSSHQSNQLLQMRALLTAKIAAENAREQTVAAREARRQAMEEKAKESRYKKSDKMGWKP</sequence>
<dbReference type="STRING" id="563192.HMPREF0179_01962"/>
<dbReference type="SUPFAM" id="SSF101082">
    <property type="entry name" value="Typo IV secretion system protein TraC"/>
    <property type="match status" value="1"/>
</dbReference>